<dbReference type="CDD" id="cd11864">
    <property type="entry name" value="SH3_PEX13_eumet"/>
    <property type="match status" value="1"/>
</dbReference>
<dbReference type="Pfam" id="PF04088">
    <property type="entry name" value="Peroxin-13_N"/>
    <property type="match status" value="1"/>
</dbReference>
<comment type="similarity">
    <text evidence="1">Belongs to the peroxin-13 family.</text>
</comment>
<evidence type="ECO:0000256" key="8">
    <source>
        <dbReference type="ARBA" id="ARBA00023136"/>
    </source>
</evidence>
<feature type="region of interest" description="Disordered" evidence="14">
    <location>
        <begin position="439"/>
        <end position="460"/>
    </location>
</feature>
<dbReference type="InterPro" id="IPR007223">
    <property type="entry name" value="Peroxin-13_N"/>
</dbReference>
<dbReference type="Proteomes" id="UP000440578">
    <property type="component" value="Unassembled WGS sequence"/>
</dbReference>
<evidence type="ECO:0000256" key="3">
    <source>
        <dbReference type="ARBA" id="ARBA00022448"/>
    </source>
</evidence>
<dbReference type="GO" id="GO:1990429">
    <property type="term" value="C:peroxisomal importomer complex"/>
    <property type="evidence" value="ECO:0007669"/>
    <property type="project" value="TreeGrafter"/>
</dbReference>
<organism evidence="16 17">
    <name type="scientific">Amphibalanus amphitrite</name>
    <name type="common">Striped barnacle</name>
    <name type="synonym">Balanus amphitrite</name>
    <dbReference type="NCBI Taxonomy" id="1232801"/>
    <lineage>
        <taxon>Eukaryota</taxon>
        <taxon>Metazoa</taxon>
        <taxon>Ecdysozoa</taxon>
        <taxon>Arthropoda</taxon>
        <taxon>Crustacea</taxon>
        <taxon>Multicrustacea</taxon>
        <taxon>Cirripedia</taxon>
        <taxon>Thoracica</taxon>
        <taxon>Thoracicalcarea</taxon>
        <taxon>Balanomorpha</taxon>
        <taxon>Balanoidea</taxon>
        <taxon>Balanidae</taxon>
        <taxon>Amphibalaninae</taxon>
        <taxon>Amphibalanus</taxon>
    </lineage>
</organism>
<dbReference type="Gene3D" id="2.30.30.40">
    <property type="entry name" value="SH3 Domains"/>
    <property type="match status" value="1"/>
</dbReference>
<keyword evidence="7" id="KW-0811">Translocation</keyword>
<evidence type="ECO:0000313" key="16">
    <source>
        <dbReference type="EMBL" id="KAF0300259.1"/>
    </source>
</evidence>
<evidence type="ECO:0000256" key="10">
    <source>
        <dbReference type="ARBA" id="ARBA00029693"/>
    </source>
</evidence>
<dbReference type="OrthoDB" id="10037838at2759"/>
<reference evidence="16 17" key="1">
    <citation type="submission" date="2019-07" db="EMBL/GenBank/DDBJ databases">
        <title>Draft genome assembly of a fouling barnacle, Amphibalanus amphitrite (Darwin, 1854): The first reference genome for Thecostraca.</title>
        <authorList>
            <person name="Kim W."/>
        </authorList>
    </citation>
    <scope>NUCLEOTIDE SEQUENCE [LARGE SCALE GENOMIC DNA]</scope>
    <source>
        <strain evidence="16">SNU_AA5</strain>
        <tissue evidence="16">Soma without cirri and trophi</tissue>
    </source>
</reference>
<keyword evidence="4" id="KW-0812">Transmembrane</keyword>
<protein>
    <recommendedName>
        <fullName evidence="11">Peroxisomal membrane protein PEX13</fullName>
    </recommendedName>
    <alternativeName>
        <fullName evidence="10">Peroxin-13</fullName>
    </alternativeName>
</protein>
<evidence type="ECO:0000313" key="17">
    <source>
        <dbReference type="Proteomes" id="UP000440578"/>
    </source>
</evidence>
<evidence type="ECO:0000256" key="5">
    <source>
        <dbReference type="ARBA" id="ARBA00022927"/>
    </source>
</evidence>
<proteinExistence type="inferred from homology"/>
<keyword evidence="6" id="KW-1133">Transmembrane helix</keyword>
<dbReference type="InterPro" id="IPR035463">
    <property type="entry name" value="Pex13"/>
</dbReference>
<evidence type="ECO:0000256" key="13">
    <source>
        <dbReference type="PROSITE-ProRule" id="PRU00192"/>
    </source>
</evidence>
<evidence type="ECO:0000256" key="7">
    <source>
        <dbReference type="ARBA" id="ARBA00023010"/>
    </source>
</evidence>
<keyword evidence="3" id="KW-0813">Transport</keyword>
<dbReference type="SMART" id="SM00326">
    <property type="entry name" value="SH3"/>
    <property type="match status" value="1"/>
</dbReference>
<dbReference type="AlphaFoldDB" id="A0A6A4W4M1"/>
<evidence type="ECO:0000256" key="11">
    <source>
        <dbReference type="ARBA" id="ARBA00034535"/>
    </source>
</evidence>
<accession>A0A6A4W4M1</accession>
<dbReference type="PANTHER" id="PTHR19332:SF1">
    <property type="entry name" value="PEROXISOMAL MEMBRANE PROTEIN PEX13"/>
    <property type="match status" value="1"/>
</dbReference>
<comment type="caution">
    <text evidence="16">The sequence shown here is derived from an EMBL/GenBank/DDBJ whole genome shotgun (WGS) entry which is preliminary data.</text>
</comment>
<keyword evidence="9" id="KW-0576">Peroxisome</keyword>
<evidence type="ECO:0000256" key="12">
    <source>
        <dbReference type="ARBA" id="ARBA00046271"/>
    </source>
</evidence>
<evidence type="ECO:0000256" key="14">
    <source>
        <dbReference type="SAM" id="MobiDB-lite"/>
    </source>
</evidence>
<dbReference type="PANTHER" id="PTHR19332">
    <property type="entry name" value="PEROXISOMAL MEMBRANE PROTEIN PEX13"/>
    <property type="match status" value="1"/>
</dbReference>
<name>A0A6A4W4M1_AMPAM</name>
<comment type="subcellular location">
    <subcellularLocation>
        <location evidence="12">Peroxisome membrane</location>
    </subcellularLocation>
</comment>
<evidence type="ECO:0000259" key="15">
    <source>
        <dbReference type="PROSITE" id="PS50002"/>
    </source>
</evidence>
<evidence type="ECO:0000256" key="9">
    <source>
        <dbReference type="ARBA" id="ARBA00023140"/>
    </source>
</evidence>
<dbReference type="PROSITE" id="PS50002">
    <property type="entry name" value="SH3"/>
    <property type="match status" value="1"/>
</dbReference>
<dbReference type="GO" id="GO:0005778">
    <property type="term" value="C:peroxisomal membrane"/>
    <property type="evidence" value="ECO:0007669"/>
    <property type="project" value="UniProtKB-SubCell"/>
</dbReference>
<keyword evidence="8" id="KW-0472">Membrane</keyword>
<dbReference type="SUPFAM" id="SSF50044">
    <property type="entry name" value="SH3-domain"/>
    <property type="match status" value="1"/>
</dbReference>
<dbReference type="EMBL" id="VIIS01001275">
    <property type="protein sequence ID" value="KAF0300259.1"/>
    <property type="molecule type" value="Genomic_DNA"/>
</dbReference>
<keyword evidence="17" id="KW-1185">Reference proteome</keyword>
<dbReference type="InterPro" id="IPR001452">
    <property type="entry name" value="SH3_domain"/>
</dbReference>
<dbReference type="InterPro" id="IPR036028">
    <property type="entry name" value="SH3-like_dom_sf"/>
</dbReference>
<dbReference type="GO" id="GO:0016560">
    <property type="term" value="P:protein import into peroxisome matrix, docking"/>
    <property type="evidence" value="ECO:0007669"/>
    <property type="project" value="InterPro"/>
</dbReference>
<keyword evidence="5" id="KW-0653">Protein transport</keyword>
<evidence type="ECO:0000256" key="6">
    <source>
        <dbReference type="ARBA" id="ARBA00022989"/>
    </source>
</evidence>
<evidence type="ECO:0000256" key="1">
    <source>
        <dbReference type="ARBA" id="ARBA00006033"/>
    </source>
</evidence>
<keyword evidence="2 13" id="KW-0728">SH3 domain</keyword>
<feature type="domain" description="SH3" evidence="15">
    <location>
        <begin position="296"/>
        <end position="359"/>
    </location>
</feature>
<gene>
    <name evidence="16" type="primary">PEX13</name>
    <name evidence="16" type="ORF">FJT64_027212</name>
</gene>
<evidence type="ECO:0000256" key="4">
    <source>
        <dbReference type="ARBA" id="ARBA00022692"/>
    </source>
</evidence>
<sequence length="506" mass="50763">MAAPPKPWESVPPCCRTPAGVNSRMVPPDEMRAVAATVQPQFQSTLAGGAAEPGAVGGMAPPIPPRPAYGAAGMPSAMSPYSAGYGGYSTGYGGYGTGYGTGYGAFGGGYSGYGAGYGGYGSAGGGFYGRPGALGPGPESWFIEAAEESSRSTFESIESFVSVFTSISQMMESTYMLVHSSFRAVVGVAEQMGRMRLHLAELLSALSIARTLRWIVNFLRRWLGYPELEGANAAWRESAGAVQAAGGAAGGSGRGASRWPVLVYLATVLGAPYLIFRLLRANGGRPDNESWKSGAGEHFSAVCSFDFTASGPGELTVRAGQSLRLAPRRLQPRVRGWVLASDGTAAGLVPAAYVKIRGAVPAGGVPGAPAAPAGPGPVPAGPGPIPAGPGLVPAAGIGQAATSAGVCASPASNSVTGVAPAAGVVKKPGGCCGGAAAAQSKPAPAQTEAKPSCCSSKTTTSPADRVVAMKDQLPGNVQVTEVDPATVTVSTLRATDRPAPSDGAQK</sequence>
<evidence type="ECO:0000256" key="2">
    <source>
        <dbReference type="ARBA" id="ARBA00022443"/>
    </source>
</evidence>